<dbReference type="EMBL" id="CP116222">
    <property type="protein sequence ID" value="WFC08155.1"/>
    <property type="molecule type" value="Genomic_DNA"/>
</dbReference>
<evidence type="ECO:0008006" key="6">
    <source>
        <dbReference type="Google" id="ProtNLM"/>
    </source>
</evidence>
<gene>
    <name evidence="2" type="ORF">M5J11_12480</name>
    <name evidence="3" type="ORF">PG365_07235</name>
</gene>
<evidence type="ECO:0000313" key="5">
    <source>
        <dbReference type="Proteomes" id="UP001222403"/>
    </source>
</evidence>
<sequence length="76" mass="8282">MSIAQRLQEKGAKVGWAKGHQKGLEEGLEKGIEKGIKKGKHEANLATARTLLKNGISLELIMESTGLSREELISLQ</sequence>
<evidence type="ECO:0000313" key="3">
    <source>
        <dbReference type="EMBL" id="WFC08155.1"/>
    </source>
</evidence>
<feature type="region of interest" description="Disordered" evidence="1">
    <location>
        <begin position="1"/>
        <end position="20"/>
    </location>
</feature>
<dbReference type="Proteomes" id="UP001222403">
    <property type="component" value="Chromosome"/>
</dbReference>
<evidence type="ECO:0000313" key="2">
    <source>
        <dbReference type="EMBL" id="USB35648.1"/>
    </source>
</evidence>
<protein>
    <recommendedName>
        <fullName evidence="6">Transposase</fullName>
    </recommendedName>
</protein>
<dbReference type="RefSeq" id="WP_251463927.1">
    <property type="nucleotide sequence ID" value="NZ_CP097327.1"/>
</dbReference>
<evidence type="ECO:0000256" key="1">
    <source>
        <dbReference type="SAM" id="MobiDB-lite"/>
    </source>
</evidence>
<organism evidence="3 5">
    <name type="scientific">Providencia vermicola</name>
    <dbReference type="NCBI Taxonomy" id="333965"/>
    <lineage>
        <taxon>Bacteria</taxon>
        <taxon>Pseudomonadati</taxon>
        <taxon>Pseudomonadota</taxon>
        <taxon>Gammaproteobacteria</taxon>
        <taxon>Enterobacterales</taxon>
        <taxon>Morganellaceae</taxon>
        <taxon>Providencia</taxon>
    </lineage>
</organism>
<dbReference type="EMBL" id="CP097327">
    <property type="protein sequence ID" value="USB35648.1"/>
    <property type="molecule type" value="Genomic_DNA"/>
</dbReference>
<dbReference type="AlphaFoldDB" id="A0AAX3S6I0"/>
<keyword evidence="4" id="KW-1185">Reference proteome</keyword>
<reference evidence="2" key="1">
    <citation type="journal article" date="2022" name="Front. Microbiol.">
        <title>Identification of a novel aminoglycoside O-nucleotidyltransferase AadA33 in Providencia vermicola.</title>
        <authorList>
            <person name="Feng C."/>
            <person name="Gao M."/>
            <person name="Jiang W."/>
            <person name="Shi W."/>
            <person name="Li A."/>
            <person name="Liu S."/>
            <person name="Zhang L."/>
            <person name="Zhang X."/>
            <person name="Li Q."/>
            <person name="Lin H."/>
            <person name="Lu J."/>
            <person name="Li K."/>
            <person name="Zhang H."/>
            <person name="Hu Y."/>
            <person name="Bao Q."/>
            <person name="Lin X."/>
        </authorList>
    </citation>
    <scope>NUCLEOTIDE SEQUENCE</scope>
    <source>
        <strain evidence="2">P13</strain>
    </source>
</reference>
<name>A0AAX3S6I0_9GAMM</name>
<reference evidence="3" key="2">
    <citation type="submission" date="2023-01" db="EMBL/GenBank/DDBJ databases">
        <title>The prevalence of carbapenem-resistant bacteria in aquaculture in China and the genetic diversity of carbapenem-resistant genes.</title>
        <authorList>
            <person name="Wen R."/>
        </authorList>
    </citation>
    <scope>NUCLEOTIDE SEQUENCE</scope>
    <source>
        <strain evidence="3">PVA41-chromosome</strain>
    </source>
</reference>
<accession>A0AAX3S6I0</accession>
<evidence type="ECO:0000313" key="4">
    <source>
        <dbReference type="Proteomes" id="UP001057142"/>
    </source>
</evidence>
<proteinExistence type="predicted"/>
<dbReference type="Proteomes" id="UP001057142">
    <property type="component" value="Chromosome"/>
</dbReference>